<dbReference type="Gene3D" id="3.40.20.10">
    <property type="entry name" value="Severin"/>
    <property type="match status" value="1"/>
</dbReference>
<feature type="compositionally biased region" description="Low complexity" evidence="1">
    <location>
        <begin position="45"/>
        <end position="55"/>
    </location>
</feature>
<proteinExistence type="predicted"/>
<evidence type="ECO:0000256" key="1">
    <source>
        <dbReference type="SAM" id="MobiDB-lite"/>
    </source>
</evidence>
<protein>
    <submittedName>
        <fullName evidence="2">Uncharacterized protein</fullName>
    </submittedName>
</protein>
<dbReference type="InterPro" id="IPR007122">
    <property type="entry name" value="Villin/Gelsolin"/>
</dbReference>
<reference evidence="2" key="1">
    <citation type="journal article" date="2023" name="Insect Mol. Biol.">
        <title>Genome sequencing provides insights into the evolution of gene families encoding plant cell wall-degrading enzymes in longhorned beetles.</title>
        <authorList>
            <person name="Shin N.R."/>
            <person name="Okamura Y."/>
            <person name="Kirsch R."/>
            <person name="Pauchet Y."/>
        </authorList>
    </citation>
    <scope>NUCLEOTIDE SEQUENCE</scope>
    <source>
        <strain evidence="2">MMC_N1</strain>
    </source>
</reference>
<accession>A0ABQ9J7Z7</accession>
<gene>
    <name evidence="2" type="ORF">NQ317_012118</name>
</gene>
<dbReference type="PANTHER" id="PTHR11977">
    <property type="entry name" value="VILLIN"/>
    <property type="match status" value="1"/>
</dbReference>
<dbReference type="SUPFAM" id="SSF55753">
    <property type="entry name" value="Actin depolymerizing proteins"/>
    <property type="match status" value="1"/>
</dbReference>
<name>A0ABQ9J7Z7_9CUCU</name>
<feature type="region of interest" description="Disordered" evidence="1">
    <location>
        <begin position="15"/>
        <end position="64"/>
    </location>
</feature>
<dbReference type="Proteomes" id="UP001162164">
    <property type="component" value="Unassembled WGS sequence"/>
</dbReference>
<sequence>MTDSEEEAFTYYYGFAGSDSTPSSPEKITHFDLTRSKSVPYPPVSDNDSSGSDSSTRASGRKVSIPKPDDFTFKTFFKSVEQSHNVETLDLSLEDFDAVERHSLLVIKKNVQVQKRRGATRNPIKALAARTDIADEYTEVITGVAEREKKRLNIEKCDMRKSVAKNSNKALEALAGLASNEDFKSIALKKSSAPTQLLPWKDLMLLQVKGRRHVQTRLVEPVASSINEGDNFLLITPTALYNYIGALSNVIEQSRAADIANHIQKTNDIGCKINRIITISSKSGHTKYVEDFWKLLGAEEVPEVTEAGHPDEDENLRG</sequence>
<dbReference type="EMBL" id="JAPWTJ010001033">
    <property type="protein sequence ID" value="KAJ8974223.1"/>
    <property type="molecule type" value="Genomic_DNA"/>
</dbReference>
<keyword evidence="3" id="KW-1185">Reference proteome</keyword>
<organism evidence="2 3">
    <name type="scientific">Molorchus minor</name>
    <dbReference type="NCBI Taxonomy" id="1323400"/>
    <lineage>
        <taxon>Eukaryota</taxon>
        <taxon>Metazoa</taxon>
        <taxon>Ecdysozoa</taxon>
        <taxon>Arthropoda</taxon>
        <taxon>Hexapoda</taxon>
        <taxon>Insecta</taxon>
        <taxon>Pterygota</taxon>
        <taxon>Neoptera</taxon>
        <taxon>Endopterygota</taxon>
        <taxon>Coleoptera</taxon>
        <taxon>Polyphaga</taxon>
        <taxon>Cucujiformia</taxon>
        <taxon>Chrysomeloidea</taxon>
        <taxon>Cerambycidae</taxon>
        <taxon>Lamiinae</taxon>
        <taxon>Monochamini</taxon>
        <taxon>Molorchus</taxon>
    </lineage>
</organism>
<dbReference type="PANTHER" id="PTHR11977:SF45">
    <property type="entry name" value="SUPERVILLIN"/>
    <property type="match status" value="1"/>
</dbReference>
<evidence type="ECO:0000313" key="2">
    <source>
        <dbReference type="EMBL" id="KAJ8974223.1"/>
    </source>
</evidence>
<dbReference type="InterPro" id="IPR029006">
    <property type="entry name" value="ADF-H/Gelsolin-like_dom_sf"/>
</dbReference>
<evidence type="ECO:0000313" key="3">
    <source>
        <dbReference type="Proteomes" id="UP001162164"/>
    </source>
</evidence>
<comment type="caution">
    <text evidence="2">The sequence shown here is derived from an EMBL/GenBank/DDBJ whole genome shotgun (WGS) entry which is preliminary data.</text>
</comment>